<evidence type="ECO:0000313" key="2">
    <source>
        <dbReference type="Proteomes" id="UP000198741"/>
    </source>
</evidence>
<dbReference type="AlphaFoldDB" id="A0A1H0NI68"/>
<dbReference type="STRING" id="1090615.SAMN04515671_2372"/>
<dbReference type="RefSeq" id="WP_090476121.1">
    <property type="nucleotide sequence ID" value="NZ_LT629710.1"/>
</dbReference>
<dbReference type="InterPro" id="IPR050155">
    <property type="entry name" value="HAD-like_hydrolase_sf"/>
</dbReference>
<dbReference type="InterPro" id="IPR023214">
    <property type="entry name" value="HAD_sf"/>
</dbReference>
<gene>
    <name evidence="1" type="ORF">SAMN04515671_2372</name>
</gene>
<dbReference type="GO" id="GO:0005829">
    <property type="term" value="C:cytosol"/>
    <property type="evidence" value="ECO:0007669"/>
    <property type="project" value="TreeGrafter"/>
</dbReference>
<keyword evidence="2" id="KW-1185">Reference proteome</keyword>
<dbReference type="EMBL" id="LT629710">
    <property type="protein sequence ID" value="SDO92394.1"/>
    <property type="molecule type" value="Genomic_DNA"/>
</dbReference>
<dbReference type="OrthoDB" id="9781769at2"/>
<dbReference type="PANTHER" id="PTHR43434:SF1">
    <property type="entry name" value="PHOSPHOGLYCOLATE PHOSPHATASE"/>
    <property type="match status" value="1"/>
</dbReference>
<reference evidence="1 2" key="1">
    <citation type="submission" date="2016-10" db="EMBL/GenBank/DDBJ databases">
        <authorList>
            <person name="de Groot N.N."/>
        </authorList>
    </citation>
    <scope>NUCLEOTIDE SEQUENCE [LARGE SCALE GENOMIC DNA]</scope>
    <source>
        <strain evidence="2">P4-7,KCTC 19426,CECT 7604</strain>
    </source>
</reference>
<evidence type="ECO:0000313" key="1">
    <source>
        <dbReference type="EMBL" id="SDO92394.1"/>
    </source>
</evidence>
<sequence length="247" mass="25767">MSLPTTPSNPAPAVPPSRPVTAVLWDIDGTLSTTGGFSSGAFLDAVRDVAGTRPDGRDLDLGGRIDAEIATTLLLSVDADPSLVPDVLDRLRTIVMSRIDEFRTKVAPLPGVHATLARLADAGVHQTVVTGNMESIGRLKLQFAGLVPFIDPDLGGFGDLGENRAAVAALAVDRLVAAGWVHNLDQCWIVGDTPRDLACARAIGVRCALVATGRHSLASMAGLGADIVIPGLDQIDALLPLWQLPHA</sequence>
<dbReference type="InterPro" id="IPR036412">
    <property type="entry name" value="HAD-like_sf"/>
</dbReference>
<protein>
    <submittedName>
        <fullName evidence="1">Phosphoglycolate phosphatase, HAD superfamily</fullName>
    </submittedName>
</protein>
<dbReference type="Gene3D" id="3.40.50.1000">
    <property type="entry name" value="HAD superfamily/HAD-like"/>
    <property type="match status" value="1"/>
</dbReference>
<dbReference type="Proteomes" id="UP000198741">
    <property type="component" value="Chromosome I"/>
</dbReference>
<dbReference type="InterPro" id="IPR023198">
    <property type="entry name" value="PGP-like_dom2"/>
</dbReference>
<accession>A0A1H0NI68</accession>
<dbReference type="GO" id="GO:0008967">
    <property type="term" value="F:phosphoglycolate phosphatase activity"/>
    <property type="evidence" value="ECO:0007669"/>
    <property type="project" value="TreeGrafter"/>
</dbReference>
<name>A0A1H0NI68_9ACTN</name>
<dbReference type="Pfam" id="PF12710">
    <property type="entry name" value="HAD"/>
    <property type="match status" value="1"/>
</dbReference>
<organism evidence="1 2">
    <name type="scientific">Nakamurella panacisegetis</name>
    <dbReference type="NCBI Taxonomy" id="1090615"/>
    <lineage>
        <taxon>Bacteria</taxon>
        <taxon>Bacillati</taxon>
        <taxon>Actinomycetota</taxon>
        <taxon>Actinomycetes</taxon>
        <taxon>Nakamurellales</taxon>
        <taxon>Nakamurellaceae</taxon>
        <taxon>Nakamurella</taxon>
    </lineage>
</organism>
<dbReference type="GO" id="GO:0006281">
    <property type="term" value="P:DNA repair"/>
    <property type="evidence" value="ECO:0007669"/>
    <property type="project" value="TreeGrafter"/>
</dbReference>
<dbReference type="Gene3D" id="1.10.150.240">
    <property type="entry name" value="Putative phosphatase, domain 2"/>
    <property type="match status" value="1"/>
</dbReference>
<proteinExistence type="predicted"/>
<dbReference type="PANTHER" id="PTHR43434">
    <property type="entry name" value="PHOSPHOGLYCOLATE PHOSPHATASE"/>
    <property type="match status" value="1"/>
</dbReference>
<dbReference type="SUPFAM" id="SSF56784">
    <property type="entry name" value="HAD-like"/>
    <property type="match status" value="1"/>
</dbReference>